<name>A0A2T5P8R7_9PSED</name>
<organism evidence="2 3">
    <name type="scientific">Pseudomonas mangrovi</name>
    <dbReference type="NCBI Taxonomy" id="2161748"/>
    <lineage>
        <taxon>Bacteria</taxon>
        <taxon>Pseudomonadati</taxon>
        <taxon>Pseudomonadota</taxon>
        <taxon>Gammaproteobacteria</taxon>
        <taxon>Pseudomonadales</taxon>
        <taxon>Pseudomonadaceae</taxon>
        <taxon>Pseudomonas</taxon>
    </lineage>
</organism>
<evidence type="ECO:0000313" key="2">
    <source>
        <dbReference type="EMBL" id="PTU74132.1"/>
    </source>
</evidence>
<dbReference type="OrthoDB" id="4827574at2"/>
<comment type="caution">
    <text evidence="2">The sequence shown here is derived from an EMBL/GenBank/DDBJ whole genome shotgun (WGS) entry which is preliminary data.</text>
</comment>
<reference evidence="2 3" key="1">
    <citation type="submission" date="2018-04" db="EMBL/GenBank/DDBJ databases">
        <title>Pseudomonas sp. nov., isolated from mangrove soil.</title>
        <authorList>
            <person name="Chen C."/>
        </authorList>
    </citation>
    <scope>NUCLEOTIDE SEQUENCE [LARGE SCALE GENOMIC DNA]</scope>
    <source>
        <strain evidence="2 3">TC-11</strain>
    </source>
</reference>
<feature type="domain" description="Suppressor of fused-like" evidence="1">
    <location>
        <begin position="60"/>
        <end position="233"/>
    </location>
</feature>
<dbReference type="AlphaFoldDB" id="A0A2T5P8R7"/>
<dbReference type="Pfam" id="PF05076">
    <property type="entry name" value="SUFU"/>
    <property type="match status" value="1"/>
</dbReference>
<evidence type="ECO:0000313" key="3">
    <source>
        <dbReference type="Proteomes" id="UP000244064"/>
    </source>
</evidence>
<dbReference type="Proteomes" id="UP000244064">
    <property type="component" value="Unassembled WGS sequence"/>
</dbReference>
<sequence length="244" mass="27404">MSDPEKGKVVSLSGQPIYHHDEPAPFAPPQGEEFIEEISEHIERHLGAISTVFHEVISDTVHIDVHIVPPNQDFAGVRLITSGMSDLPMAVPEGLEGLRFAELMLTLPADWKLDQESFEDETWYWPVRLLKTLARLPHKHDTWLGFGHTVPNGDPEEPYAPGVPFTGAIILPPVTTPPAFSHLSIPDAKDIQFYSVVPLYPEEMALKLRKGSDELLDRFDRHGVNDAISLDRRNVAKKRIWPFG</sequence>
<keyword evidence="3" id="KW-1185">Reference proteome</keyword>
<proteinExistence type="predicted"/>
<evidence type="ECO:0000259" key="1">
    <source>
        <dbReference type="Pfam" id="PF05076"/>
    </source>
</evidence>
<gene>
    <name evidence="2" type="ORF">DBO85_12300</name>
</gene>
<dbReference type="InterPro" id="IPR020941">
    <property type="entry name" value="SUFU-like_domain"/>
</dbReference>
<dbReference type="EMBL" id="QASN01000019">
    <property type="protein sequence ID" value="PTU74132.1"/>
    <property type="molecule type" value="Genomic_DNA"/>
</dbReference>
<protein>
    <recommendedName>
        <fullName evidence="1">Suppressor of fused-like domain-containing protein</fullName>
    </recommendedName>
</protein>
<dbReference type="RefSeq" id="WP_108107566.1">
    <property type="nucleotide sequence ID" value="NZ_QASN01000019.1"/>
</dbReference>
<accession>A0A2T5P8R7</accession>